<dbReference type="Proteomes" id="UP001302602">
    <property type="component" value="Unassembled WGS sequence"/>
</dbReference>
<reference evidence="2" key="1">
    <citation type="journal article" date="2023" name="Mol. Phylogenet. Evol.">
        <title>Genome-scale phylogeny and comparative genomics of the fungal order Sordariales.</title>
        <authorList>
            <person name="Hensen N."/>
            <person name="Bonometti L."/>
            <person name="Westerberg I."/>
            <person name="Brannstrom I.O."/>
            <person name="Guillou S."/>
            <person name="Cros-Aarteil S."/>
            <person name="Calhoun S."/>
            <person name="Haridas S."/>
            <person name="Kuo A."/>
            <person name="Mondo S."/>
            <person name="Pangilinan J."/>
            <person name="Riley R."/>
            <person name="LaButti K."/>
            <person name="Andreopoulos B."/>
            <person name="Lipzen A."/>
            <person name="Chen C."/>
            <person name="Yan M."/>
            <person name="Daum C."/>
            <person name="Ng V."/>
            <person name="Clum A."/>
            <person name="Steindorff A."/>
            <person name="Ohm R.A."/>
            <person name="Martin F."/>
            <person name="Silar P."/>
            <person name="Natvig D.O."/>
            <person name="Lalanne C."/>
            <person name="Gautier V."/>
            <person name="Ament-Velasquez S.L."/>
            <person name="Kruys A."/>
            <person name="Hutchinson M.I."/>
            <person name="Powell A.J."/>
            <person name="Barry K."/>
            <person name="Miller A.N."/>
            <person name="Grigoriev I.V."/>
            <person name="Debuchy R."/>
            <person name="Gladieux P."/>
            <person name="Hiltunen Thoren M."/>
            <person name="Johannesson H."/>
        </authorList>
    </citation>
    <scope>NUCLEOTIDE SEQUENCE</scope>
    <source>
        <strain evidence="2">CBS 731.68</strain>
    </source>
</reference>
<name>A0AAN6U026_9PEZI</name>
<feature type="region of interest" description="Disordered" evidence="1">
    <location>
        <begin position="403"/>
        <end position="448"/>
    </location>
</feature>
<sequence length="503" mass="56464">MRDEDNDNSNNNSNPFIRFKHHVDANIHAGINTITSFSRSPLSPSSQQNPSSPPSNSQPTTRDTTAGTTTTTNYSGDITTTADLTTSMLSPADQHLESRLDLLRQGGATAPEAAVAWRLFVTRSAYSPLRLQLECGGWQPTPAGGEAGEYGGGAGWLDAFEDLMRVSSGLGLLDLRAASREREESGEEGLWHELGWGNGRFGFGGLLLGGFPGLPHHHHHHGMVGFPFPGLREMAWLERMRRQGLTEVLFPVYDPGLGYSSPRTMGEWAERRRAEEQRAREVGRVWEELVGEGRRAVEEARREAEREADAWRDAAQQKGLSFFDGIGEVVRTLGEVLEDIKTLPRAVWEDEKPRGKDDTAKEKRNSAPETENDLYSVVQSAFQESERSLSNFFKSFSDAWRTDSLPEPKPASPPKTETTEVVQDGITKKTTKRDFVDKHGNTHSKTETTWTDKDGRVVMRQVYSSMGRSEHWDKAEEDRTTRRDKETTEELKEQRKEGGWFWK</sequence>
<feature type="region of interest" description="Disordered" evidence="1">
    <location>
        <begin position="350"/>
        <end position="371"/>
    </location>
</feature>
<protein>
    <submittedName>
        <fullName evidence="2">Uncharacterized protein</fullName>
    </submittedName>
</protein>
<evidence type="ECO:0000313" key="2">
    <source>
        <dbReference type="EMBL" id="KAK4123888.1"/>
    </source>
</evidence>
<evidence type="ECO:0000313" key="3">
    <source>
        <dbReference type="Proteomes" id="UP001302602"/>
    </source>
</evidence>
<reference evidence="2" key="2">
    <citation type="submission" date="2023-05" db="EMBL/GenBank/DDBJ databases">
        <authorList>
            <consortium name="Lawrence Berkeley National Laboratory"/>
            <person name="Steindorff A."/>
            <person name="Hensen N."/>
            <person name="Bonometti L."/>
            <person name="Westerberg I."/>
            <person name="Brannstrom I.O."/>
            <person name="Guillou S."/>
            <person name="Cros-Aarteil S."/>
            <person name="Calhoun S."/>
            <person name="Haridas S."/>
            <person name="Kuo A."/>
            <person name="Mondo S."/>
            <person name="Pangilinan J."/>
            <person name="Riley R."/>
            <person name="Labutti K."/>
            <person name="Andreopoulos B."/>
            <person name="Lipzen A."/>
            <person name="Chen C."/>
            <person name="Yanf M."/>
            <person name="Daum C."/>
            <person name="Ng V."/>
            <person name="Clum A."/>
            <person name="Ohm R."/>
            <person name="Martin F."/>
            <person name="Silar P."/>
            <person name="Natvig D."/>
            <person name="Lalanne C."/>
            <person name="Gautier V."/>
            <person name="Ament-Velasquez S.L."/>
            <person name="Kruys A."/>
            <person name="Hutchinson M.I."/>
            <person name="Powell A.J."/>
            <person name="Barry K."/>
            <person name="Miller A.N."/>
            <person name="Grigoriev I.V."/>
            <person name="Debuchy R."/>
            <person name="Gladieux P."/>
            <person name="Thoren M.H."/>
            <person name="Johannesson H."/>
        </authorList>
    </citation>
    <scope>NUCLEOTIDE SEQUENCE</scope>
    <source>
        <strain evidence="2">CBS 731.68</strain>
    </source>
</reference>
<dbReference type="AlphaFoldDB" id="A0AAN6U026"/>
<accession>A0AAN6U026</accession>
<feature type="compositionally biased region" description="Low complexity" evidence="1">
    <location>
        <begin position="36"/>
        <end position="77"/>
    </location>
</feature>
<feature type="compositionally biased region" description="Basic and acidic residues" evidence="1">
    <location>
        <begin position="350"/>
        <end position="366"/>
    </location>
</feature>
<proteinExistence type="predicted"/>
<organism evidence="2 3">
    <name type="scientific">Parathielavia appendiculata</name>
    <dbReference type="NCBI Taxonomy" id="2587402"/>
    <lineage>
        <taxon>Eukaryota</taxon>
        <taxon>Fungi</taxon>
        <taxon>Dikarya</taxon>
        <taxon>Ascomycota</taxon>
        <taxon>Pezizomycotina</taxon>
        <taxon>Sordariomycetes</taxon>
        <taxon>Sordariomycetidae</taxon>
        <taxon>Sordariales</taxon>
        <taxon>Chaetomiaceae</taxon>
        <taxon>Parathielavia</taxon>
    </lineage>
</organism>
<feature type="compositionally biased region" description="Basic and acidic residues" evidence="1">
    <location>
        <begin position="432"/>
        <end position="448"/>
    </location>
</feature>
<feature type="region of interest" description="Disordered" evidence="1">
    <location>
        <begin position="35"/>
        <end position="77"/>
    </location>
</feature>
<keyword evidence="3" id="KW-1185">Reference proteome</keyword>
<feature type="compositionally biased region" description="Basic and acidic residues" evidence="1">
    <location>
        <begin position="468"/>
        <end position="503"/>
    </location>
</feature>
<feature type="region of interest" description="Disordered" evidence="1">
    <location>
        <begin position="463"/>
        <end position="503"/>
    </location>
</feature>
<evidence type="ECO:0000256" key="1">
    <source>
        <dbReference type="SAM" id="MobiDB-lite"/>
    </source>
</evidence>
<comment type="caution">
    <text evidence="2">The sequence shown here is derived from an EMBL/GenBank/DDBJ whole genome shotgun (WGS) entry which is preliminary data.</text>
</comment>
<dbReference type="GeneID" id="87829726"/>
<gene>
    <name evidence="2" type="ORF">N657DRAFT_645495</name>
</gene>
<dbReference type="EMBL" id="MU853228">
    <property type="protein sequence ID" value="KAK4123888.1"/>
    <property type="molecule type" value="Genomic_DNA"/>
</dbReference>
<dbReference type="RefSeq" id="XP_062647659.1">
    <property type="nucleotide sequence ID" value="XM_062792957.1"/>
</dbReference>